<dbReference type="InterPro" id="IPR033940">
    <property type="entry name" value="IPMI_Swivel"/>
</dbReference>
<dbReference type="SUPFAM" id="SSF52016">
    <property type="entry name" value="LeuD/IlvD-like"/>
    <property type="match status" value="1"/>
</dbReference>
<protein>
    <recommendedName>
        <fullName evidence="2">3-isopropylmalate dehydratase small subunit</fullName>
    </recommendedName>
    <alternativeName>
        <fullName evidence="4">Alpha-IPM isomerase</fullName>
    </alternativeName>
    <alternativeName>
        <fullName evidence="5">Isopropylmalate isomerase</fullName>
    </alternativeName>
</protein>
<dbReference type="InterPro" id="IPR011827">
    <property type="entry name" value="LeuD_type2/HacB/DmdB"/>
</dbReference>
<dbReference type="CDD" id="cd01577">
    <property type="entry name" value="IPMI_Swivel"/>
    <property type="match status" value="1"/>
</dbReference>
<dbReference type="PANTHER" id="PTHR43345">
    <property type="entry name" value="3-ISOPROPYLMALATE DEHYDRATASE SMALL SUBUNIT 2-RELATED-RELATED"/>
    <property type="match status" value="1"/>
</dbReference>
<dbReference type="InterPro" id="IPR015928">
    <property type="entry name" value="Aconitase/3IPM_dehydase_swvl"/>
</dbReference>
<dbReference type="PANTHER" id="PTHR43345:SF2">
    <property type="entry name" value="3-ISOPROPYLMALATE DEHYDRATASE SMALL SUBUNIT 1"/>
    <property type="match status" value="1"/>
</dbReference>
<evidence type="ECO:0000256" key="4">
    <source>
        <dbReference type="ARBA" id="ARBA00031631"/>
    </source>
</evidence>
<feature type="domain" description="Aconitase A/isopropylmalate dehydratase small subunit swivel" evidence="6">
    <location>
        <begin position="67"/>
        <end position="122"/>
    </location>
</feature>
<evidence type="ECO:0000256" key="2">
    <source>
        <dbReference type="ARBA" id="ARBA00017233"/>
    </source>
</evidence>
<dbReference type="NCBIfam" id="TIGR02087">
    <property type="entry name" value="LEUD_arch"/>
    <property type="match status" value="1"/>
</dbReference>
<gene>
    <name evidence="7" type="ORF">SAMN04490356_0310</name>
</gene>
<sequence>MSTPTQDAAADAAAGRHRVGGPTITFGESVNTDVIIPGRYLVSIDPAELAEHAFEPLGPEVQQRLRASRIVVAGRNFGCGSAREQAATCLIGAGVQAVVATSFSRVFFRNAINTGLVAVECPDAVAALEAAGGEGDMWVDYDAGTVEVAGRTFHFAPYPQGLKDILDDGGLIPHLMRDSAPSTTGQEGAAR</sequence>
<dbReference type="EMBL" id="FNST01000001">
    <property type="protein sequence ID" value="SEB30874.1"/>
    <property type="molecule type" value="Genomic_DNA"/>
</dbReference>
<proteinExistence type="inferred from homology"/>
<dbReference type="InterPro" id="IPR000573">
    <property type="entry name" value="AconitaseA/IPMdHydase_ssu_swvl"/>
</dbReference>
<dbReference type="Proteomes" id="UP000198609">
    <property type="component" value="Unassembled WGS sequence"/>
</dbReference>
<name>A0A1H4I9V2_STRMJ</name>
<evidence type="ECO:0000313" key="8">
    <source>
        <dbReference type="Proteomes" id="UP000198609"/>
    </source>
</evidence>
<accession>A0A1H4I9V2</accession>
<evidence type="ECO:0000256" key="5">
    <source>
        <dbReference type="ARBA" id="ARBA00033368"/>
    </source>
</evidence>
<evidence type="ECO:0000313" key="7">
    <source>
        <dbReference type="EMBL" id="SEB30874.1"/>
    </source>
</evidence>
<organism evidence="7 8">
    <name type="scientific">Streptomyces melanosporofaciens</name>
    <dbReference type="NCBI Taxonomy" id="67327"/>
    <lineage>
        <taxon>Bacteria</taxon>
        <taxon>Bacillati</taxon>
        <taxon>Actinomycetota</taxon>
        <taxon>Actinomycetes</taxon>
        <taxon>Kitasatosporales</taxon>
        <taxon>Streptomycetaceae</taxon>
        <taxon>Streptomyces</taxon>
        <taxon>Streptomyces violaceusniger group</taxon>
    </lineage>
</organism>
<evidence type="ECO:0000256" key="3">
    <source>
        <dbReference type="ARBA" id="ARBA00023239"/>
    </source>
</evidence>
<comment type="similarity">
    <text evidence="1">Belongs to the LeuD family. LeuD type 2 subfamily.</text>
</comment>
<keyword evidence="3" id="KW-0456">Lyase</keyword>
<evidence type="ECO:0000259" key="6">
    <source>
        <dbReference type="Pfam" id="PF00694"/>
    </source>
</evidence>
<reference evidence="8" key="1">
    <citation type="submission" date="2016-10" db="EMBL/GenBank/DDBJ databases">
        <authorList>
            <person name="Varghese N."/>
            <person name="Submissions S."/>
        </authorList>
    </citation>
    <scope>NUCLEOTIDE SEQUENCE [LARGE SCALE GENOMIC DNA]</scope>
    <source>
        <strain evidence="8">DSM 40318</strain>
    </source>
</reference>
<evidence type="ECO:0000256" key="1">
    <source>
        <dbReference type="ARBA" id="ARBA00009869"/>
    </source>
</evidence>
<dbReference type="Pfam" id="PF00694">
    <property type="entry name" value="Aconitase_C"/>
    <property type="match status" value="1"/>
</dbReference>
<dbReference type="Gene3D" id="3.20.19.10">
    <property type="entry name" value="Aconitase, domain 4"/>
    <property type="match status" value="1"/>
</dbReference>
<dbReference type="InterPro" id="IPR050075">
    <property type="entry name" value="LeuD"/>
</dbReference>
<dbReference type="GO" id="GO:0016836">
    <property type="term" value="F:hydro-lyase activity"/>
    <property type="evidence" value="ECO:0007669"/>
    <property type="project" value="InterPro"/>
</dbReference>
<dbReference type="RefSeq" id="WP_093459727.1">
    <property type="nucleotide sequence ID" value="NZ_FNST01000001.1"/>
</dbReference>
<dbReference type="AlphaFoldDB" id="A0A1H4I9V2"/>
<keyword evidence="8" id="KW-1185">Reference proteome</keyword>